<accession>A0A4C2A7U1</accession>
<organism evidence="1 2">
    <name type="scientific">Eumeta variegata</name>
    <name type="common">Bagworm moth</name>
    <name type="synonym">Eumeta japonica</name>
    <dbReference type="NCBI Taxonomy" id="151549"/>
    <lineage>
        <taxon>Eukaryota</taxon>
        <taxon>Metazoa</taxon>
        <taxon>Ecdysozoa</taxon>
        <taxon>Arthropoda</taxon>
        <taxon>Hexapoda</taxon>
        <taxon>Insecta</taxon>
        <taxon>Pterygota</taxon>
        <taxon>Neoptera</taxon>
        <taxon>Endopterygota</taxon>
        <taxon>Lepidoptera</taxon>
        <taxon>Glossata</taxon>
        <taxon>Ditrysia</taxon>
        <taxon>Tineoidea</taxon>
        <taxon>Psychidae</taxon>
        <taxon>Oiketicinae</taxon>
        <taxon>Eumeta</taxon>
    </lineage>
</organism>
<comment type="caution">
    <text evidence="1">The sequence shown here is derived from an EMBL/GenBank/DDBJ whole genome shotgun (WGS) entry which is preliminary data.</text>
</comment>
<proteinExistence type="predicted"/>
<name>A0A4C2A7U1_EUMVA</name>
<reference evidence="1 2" key="1">
    <citation type="journal article" date="2019" name="Commun. Biol.">
        <title>The bagworm genome reveals a unique fibroin gene that provides high tensile strength.</title>
        <authorList>
            <person name="Kono N."/>
            <person name="Nakamura H."/>
            <person name="Ohtoshi R."/>
            <person name="Tomita M."/>
            <person name="Numata K."/>
            <person name="Arakawa K."/>
        </authorList>
    </citation>
    <scope>NUCLEOTIDE SEQUENCE [LARGE SCALE GENOMIC DNA]</scope>
</reference>
<gene>
    <name evidence="1" type="ORF">EVAR_67705_1</name>
</gene>
<dbReference type="Proteomes" id="UP000299102">
    <property type="component" value="Unassembled WGS sequence"/>
</dbReference>
<dbReference type="AlphaFoldDB" id="A0A4C2A7U1"/>
<evidence type="ECO:0000313" key="1">
    <source>
        <dbReference type="EMBL" id="GBP95882.1"/>
    </source>
</evidence>
<keyword evidence="2" id="KW-1185">Reference proteome</keyword>
<evidence type="ECO:0000313" key="2">
    <source>
        <dbReference type="Proteomes" id="UP000299102"/>
    </source>
</evidence>
<dbReference type="EMBL" id="BGZK01002695">
    <property type="protein sequence ID" value="GBP95882.1"/>
    <property type="molecule type" value="Genomic_DNA"/>
</dbReference>
<sequence>MLSALKHADRPLTGVRIDGPSWPCWPCSMLSDDGLLILGDRQKCLVLQLIHSKELDDLQIKASSNGSHKTLLSRYLHRTNSFENQAAPRSIIVWCRLHGRVLAPIHYANTRQIKSWRIPRRGALGLGARALRLRRIYVTDKAGAPPARAVRQPIRRVRGRARLEFSLMELRGAVVGAAIKRSRLDGEPGNYSN</sequence>
<protein>
    <submittedName>
        <fullName evidence="1">Uncharacterized protein</fullName>
    </submittedName>
</protein>